<feature type="compositionally biased region" description="Basic and acidic residues" evidence="1">
    <location>
        <begin position="591"/>
        <end position="613"/>
    </location>
</feature>
<sequence>MSRKEKKRRKQSFSDDDHQPTCEPTEIESIQLPEFAVDEGTLKSLTIQRDYLDELANTLPKPPDIKLTNKRVFVRKLRPVSEPSERPPSKSVKVAHLLPPGCLPSHTVTCLGHLPAPLEWKPGPRYTEEGQLIPHSILGTEEEFNYEAVVKSSHIKIHLPDRKNDINTRSRKTWFDHLPRQENALKHWEQRMKDRRIQQQYISRRVDRPAGHLVMNQSDSYMDRQTIRTLIDRAAPYLEHGRGYRAGSEFWNQQERLGSYETGIRMSLTSTERGLPPQVQLVGRPDVTKFETGTKFSDFPATYPWKQSRYLSTRLQHFEPILNEMNPLDPELSSLYVIGRGPPSCEVMKPSSTGNTPESSEGEEAEERVERYMSPDPHGPTLFIQGAYSLTLGVTEPIQLRLLMEGSTGQLVRSSVSIENNGTSVVYADWKKLPKLNKLNRVLEGNIQRFYFDLREKVLLPGHSISVPVIFKSTQAGVYWESWELATRPALQPLIVTFRGIALMKDKFYQARQQVERDLVANEAQESAKLIVDDILYSIATPPRTPTRYKLDRTHEEKFTRVNPGIEFREDLFRALQTLYINSFNPPALSDRAESAELRKEGKSSVKKEEKGKSAGKPPKKGEKNEKKDEVSLSKLTILPIQQDFPILSNGKICESLKDIPEWDLTLGSLEYAILNTKGSDQQTDLLLAQLSEILSRFHSPIYVTKHNTNYQQMYISLVQVLELIPSNSAKLRAFYNLPEKLFVDETQPEAGESVISPTDLGKKKKATSKQDVSKKPPQKKGVPKEETPAKPKGSTPSRKGKASVTPKTQLDTGVTELTPELPKTAEIDPAVEKSYSLKLKQIVCDLLDTAIGNFLTSVHL</sequence>
<evidence type="ECO:0000313" key="3">
    <source>
        <dbReference type="Proteomes" id="UP001165289"/>
    </source>
</evidence>
<dbReference type="PANTHER" id="PTHR48421:SF1">
    <property type="entry name" value="MYCBP-ASSOCIATED PROTEIN"/>
    <property type="match status" value="1"/>
</dbReference>
<feature type="region of interest" description="Disordered" evidence="1">
    <location>
        <begin position="345"/>
        <end position="376"/>
    </location>
</feature>
<dbReference type="EMBL" id="JAKMXF010000110">
    <property type="protein sequence ID" value="KAI6657983.1"/>
    <property type="molecule type" value="Genomic_DNA"/>
</dbReference>
<reference evidence="2 3" key="1">
    <citation type="journal article" date="2023" name="BMC Biol.">
        <title>The compact genome of the sponge Oopsacas minuta (Hexactinellida) is lacking key metazoan core genes.</title>
        <authorList>
            <person name="Santini S."/>
            <person name="Schenkelaars Q."/>
            <person name="Jourda C."/>
            <person name="Duchesne M."/>
            <person name="Belahbib H."/>
            <person name="Rocher C."/>
            <person name="Selva M."/>
            <person name="Riesgo A."/>
            <person name="Vervoort M."/>
            <person name="Leys S.P."/>
            <person name="Kodjabachian L."/>
            <person name="Le Bivic A."/>
            <person name="Borchiellini C."/>
            <person name="Claverie J.M."/>
            <person name="Renard E."/>
        </authorList>
    </citation>
    <scope>NUCLEOTIDE SEQUENCE [LARGE SCALE GENOMIC DNA]</scope>
    <source>
        <strain evidence="2">SPO-2</strain>
    </source>
</reference>
<comment type="caution">
    <text evidence="2">The sequence shown here is derived from an EMBL/GenBank/DDBJ whole genome shotgun (WGS) entry which is preliminary data.</text>
</comment>
<feature type="compositionally biased region" description="Basic and acidic residues" evidence="1">
    <location>
        <begin position="620"/>
        <end position="629"/>
    </location>
</feature>
<dbReference type="AlphaFoldDB" id="A0AAV7KAY1"/>
<feature type="region of interest" description="Disordered" evidence="1">
    <location>
        <begin position="749"/>
        <end position="826"/>
    </location>
</feature>
<protein>
    <submittedName>
        <fullName evidence="2">MYCBP-associated protein-like isoform X2</fullName>
    </submittedName>
</protein>
<evidence type="ECO:0000313" key="2">
    <source>
        <dbReference type="EMBL" id="KAI6657983.1"/>
    </source>
</evidence>
<feature type="compositionally biased region" description="Basic residues" evidence="1">
    <location>
        <begin position="1"/>
        <end position="11"/>
    </location>
</feature>
<dbReference type="PANTHER" id="PTHR48421">
    <property type="entry name" value="MYCBP-ASSOCIATED PROTEIN"/>
    <property type="match status" value="1"/>
</dbReference>
<feature type="region of interest" description="Disordered" evidence="1">
    <location>
        <begin position="591"/>
        <end position="629"/>
    </location>
</feature>
<proteinExistence type="predicted"/>
<feature type="region of interest" description="Disordered" evidence="1">
    <location>
        <begin position="1"/>
        <end position="28"/>
    </location>
</feature>
<organism evidence="2 3">
    <name type="scientific">Oopsacas minuta</name>
    <dbReference type="NCBI Taxonomy" id="111878"/>
    <lineage>
        <taxon>Eukaryota</taxon>
        <taxon>Metazoa</taxon>
        <taxon>Porifera</taxon>
        <taxon>Hexactinellida</taxon>
        <taxon>Hexasterophora</taxon>
        <taxon>Lyssacinosida</taxon>
        <taxon>Leucopsacidae</taxon>
        <taxon>Oopsacas</taxon>
    </lineage>
</organism>
<name>A0AAV7KAY1_9METZ</name>
<keyword evidence="3" id="KW-1185">Reference proteome</keyword>
<dbReference type="InterPro" id="IPR032707">
    <property type="entry name" value="MYCBPAP"/>
</dbReference>
<dbReference type="Proteomes" id="UP001165289">
    <property type="component" value="Unassembled WGS sequence"/>
</dbReference>
<evidence type="ECO:0000256" key="1">
    <source>
        <dbReference type="SAM" id="MobiDB-lite"/>
    </source>
</evidence>
<dbReference type="Pfam" id="PF14646">
    <property type="entry name" value="MYCBPAP"/>
    <property type="match status" value="1"/>
</dbReference>
<gene>
    <name evidence="2" type="ORF">LOD99_15699</name>
</gene>
<accession>A0AAV7KAY1</accession>